<keyword evidence="2" id="KW-1185">Reference proteome</keyword>
<evidence type="ECO:0000313" key="2">
    <source>
        <dbReference type="Proteomes" id="UP001604336"/>
    </source>
</evidence>
<proteinExistence type="predicted"/>
<dbReference type="EMBL" id="JBFOLK010000005">
    <property type="protein sequence ID" value="KAL2512778.1"/>
    <property type="molecule type" value="Genomic_DNA"/>
</dbReference>
<comment type="caution">
    <text evidence="1">The sequence shown here is derived from an EMBL/GenBank/DDBJ whole genome shotgun (WGS) entry which is preliminary data.</text>
</comment>
<name>A0ABD1TJP5_9LAMI</name>
<dbReference type="Proteomes" id="UP001604336">
    <property type="component" value="Unassembled WGS sequence"/>
</dbReference>
<reference evidence="2" key="1">
    <citation type="submission" date="2024-07" db="EMBL/GenBank/DDBJ databases">
        <title>Two chromosome-level genome assemblies of Korean endemic species Abeliophyllum distichum and Forsythia ovata (Oleaceae).</title>
        <authorList>
            <person name="Jang H."/>
        </authorList>
    </citation>
    <scope>NUCLEOTIDE SEQUENCE [LARGE SCALE GENOMIC DNA]</scope>
</reference>
<accession>A0ABD1TJP5</accession>
<sequence>MPHVKEVEDPKQTHKEHYNLQVKKLFKNAGFGKGDPRKLGDLDVFLLDGSIPSDFDRSFIAQPKYGLGYNPSPLRKIKDKKVSSNPIMIQIYESAEEKPEELRSSVFDRLQSENVRVFSIRKAEEKDFHSS</sequence>
<dbReference type="AlphaFoldDB" id="A0ABD1TJP5"/>
<protein>
    <submittedName>
        <fullName evidence="1">Uncharacterized protein</fullName>
    </submittedName>
</protein>
<organism evidence="1 2">
    <name type="scientific">Abeliophyllum distichum</name>
    <dbReference type="NCBI Taxonomy" id="126358"/>
    <lineage>
        <taxon>Eukaryota</taxon>
        <taxon>Viridiplantae</taxon>
        <taxon>Streptophyta</taxon>
        <taxon>Embryophyta</taxon>
        <taxon>Tracheophyta</taxon>
        <taxon>Spermatophyta</taxon>
        <taxon>Magnoliopsida</taxon>
        <taxon>eudicotyledons</taxon>
        <taxon>Gunneridae</taxon>
        <taxon>Pentapetalae</taxon>
        <taxon>asterids</taxon>
        <taxon>lamiids</taxon>
        <taxon>Lamiales</taxon>
        <taxon>Oleaceae</taxon>
        <taxon>Forsythieae</taxon>
        <taxon>Abeliophyllum</taxon>
    </lineage>
</organism>
<evidence type="ECO:0000313" key="1">
    <source>
        <dbReference type="EMBL" id="KAL2512778.1"/>
    </source>
</evidence>
<gene>
    <name evidence="1" type="ORF">Adt_18378</name>
</gene>